<dbReference type="Gramene" id="QL10p037648:mrna">
    <property type="protein sequence ID" value="QL10p037648:mrna:CDS:1"/>
    <property type="gene ID" value="QL10p037648"/>
</dbReference>
<proteinExistence type="predicted"/>
<organism evidence="1 2">
    <name type="scientific">Quercus lobata</name>
    <name type="common">Valley oak</name>
    <dbReference type="NCBI Taxonomy" id="97700"/>
    <lineage>
        <taxon>Eukaryota</taxon>
        <taxon>Viridiplantae</taxon>
        <taxon>Streptophyta</taxon>
        <taxon>Embryophyta</taxon>
        <taxon>Tracheophyta</taxon>
        <taxon>Spermatophyta</taxon>
        <taxon>Magnoliopsida</taxon>
        <taxon>eudicotyledons</taxon>
        <taxon>Gunneridae</taxon>
        <taxon>Pentapetalae</taxon>
        <taxon>rosids</taxon>
        <taxon>fabids</taxon>
        <taxon>Fagales</taxon>
        <taxon>Fagaceae</taxon>
        <taxon>Quercus</taxon>
    </lineage>
</organism>
<dbReference type="EnsemblPlants" id="QL10p037648:mrna">
    <property type="protein sequence ID" value="QL10p037648:mrna:CDS:1"/>
    <property type="gene ID" value="QL10p037648"/>
</dbReference>
<protein>
    <submittedName>
        <fullName evidence="1">Uncharacterized protein</fullName>
    </submittedName>
</protein>
<dbReference type="EMBL" id="LRBV02000010">
    <property type="status" value="NOT_ANNOTATED_CDS"/>
    <property type="molecule type" value="Genomic_DNA"/>
</dbReference>
<reference evidence="1 2" key="1">
    <citation type="journal article" date="2016" name="G3 (Bethesda)">
        <title>First Draft Assembly and Annotation of the Genome of a California Endemic Oak Quercus lobata Nee (Fagaceae).</title>
        <authorList>
            <person name="Sork V.L."/>
            <person name="Fitz-Gibbon S.T."/>
            <person name="Puiu D."/>
            <person name="Crepeau M."/>
            <person name="Gugger P.F."/>
            <person name="Sherman R."/>
            <person name="Stevens K."/>
            <person name="Langley C.H."/>
            <person name="Pellegrini M."/>
            <person name="Salzberg S.L."/>
        </authorList>
    </citation>
    <scope>NUCLEOTIDE SEQUENCE [LARGE SCALE GENOMIC DNA]</scope>
    <source>
        <strain evidence="1 2">cv. SW786</strain>
    </source>
</reference>
<sequence length="66" mass="7634">MSAEEMEPDLLSSDDETPFARHGRIIRPNQDDVAAQQDFWNRIAIGFLLDYQKFLVSYFQNIINAA</sequence>
<accession>A0A7N2MRS8</accession>
<dbReference type="AlphaFoldDB" id="A0A7N2MRS8"/>
<keyword evidence="2" id="KW-1185">Reference proteome</keyword>
<evidence type="ECO:0000313" key="2">
    <source>
        <dbReference type="Proteomes" id="UP000594261"/>
    </source>
</evidence>
<dbReference type="Proteomes" id="UP000594261">
    <property type="component" value="Chromosome 10"/>
</dbReference>
<name>A0A7N2MRS8_QUELO</name>
<dbReference type="InParanoid" id="A0A7N2MRS8"/>
<reference evidence="1" key="2">
    <citation type="submission" date="2021-01" db="UniProtKB">
        <authorList>
            <consortium name="EnsemblPlants"/>
        </authorList>
    </citation>
    <scope>IDENTIFICATION</scope>
</reference>
<evidence type="ECO:0000313" key="1">
    <source>
        <dbReference type="EnsemblPlants" id="QL10p037648:mrna:CDS:1"/>
    </source>
</evidence>